<protein>
    <submittedName>
        <fullName evidence="2">Uncharacterized protein</fullName>
    </submittedName>
</protein>
<keyword evidence="1" id="KW-0732">Signal</keyword>
<name>A0A165PUH5_9APHY</name>
<keyword evidence="3" id="KW-1185">Reference proteome</keyword>
<dbReference type="EMBL" id="KV429065">
    <property type="protein sequence ID" value="KZT68635.1"/>
    <property type="molecule type" value="Genomic_DNA"/>
</dbReference>
<gene>
    <name evidence="2" type="ORF">DAEQUDRAFT_727758</name>
</gene>
<feature type="signal peptide" evidence="1">
    <location>
        <begin position="1"/>
        <end position="22"/>
    </location>
</feature>
<evidence type="ECO:0000313" key="2">
    <source>
        <dbReference type="EMBL" id="KZT68635.1"/>
    </source>
</evidence>
<evidence type="ECO:0000256" key="1">
    <source>
        <dbReference type="SAM" id="SignalP"/>
    </source>
</evidence>
<dbReference type="AlphaFoldDB" id="A0A165PUH5"/>
<organism evidence="2 3">
    <name type="scientific">Daedalea quercina L-15889</name>
    <dbReference type="NCBI Taxonomy" id="1314783"/>
    <lineage>
        <taxon>Eukaryota</taxon>
        <taxon>Fungi</taxon>
        <taxon>Dikarya</taxon>
        <taxon>Basidiomycota</taxon>
        <taxon>Agaricomycotina</taxon>
        <taxon>Agaricomycetes</taxon>
        <taxon>Polyporales</taxon>
        <taxon>Fomitopsis</taxon>
    </lineage>
</organism>
<proteinExistence type="predicted"/>
<reference evidence="2 3" key="1">
    <citation type="journal article" date="2016" name="Mol. Biol. Evol.">
        <title>Comparative Genomics of Early-Diverging Mushroom-Forming Fungi Provides Insights into the Origins of Lignocellulose Decay Capabilities.</title>
        <authorList>
            <person name="Nagy L.G."/>
            <person name="Riley R."/>
            <person name="Tritt A."/>
            <person name="Adam C."/>
            <person name="Daum C."/>
            <person name="Floudas D."/>
            <person name="Sun H."/>
            <person name="Yadav J.S."/>
            <person name="Pangilinan J."/>
            <person name="Larsson K.H."/>
            <person name="Matsuura K."/>
            <person name="Barry K."/>
            <person name="Labutti K."/>
            <person name="Kuo R."/>
            <person name="Ohm R.A."/>
            <person name="Bhattacharya S.S."/>
            <person name="Shirouzu T."/>
            <person name="Yoshinaga Y."/>
            <person name="Martin F.M."/>
            <person name="Grigoriev I.V."/>
            <person name="Hibbett D.S."/>
        </authorList>
    </citation>
    <scope>NUCLEOTIDE SEQUENCE [LARGE SCALE GENOMIC DNA]</scope>
    <source>
        <strain evidence="2 3">L-15889</strain>
    </source>
</reference>
<feature type="chain" id="PRO_5007864293" evidence="1">
    <location>
        <begin position="23"/>
        <end position="51"/>
    </location>
</feature>
<accession>A0A165PUH5</accession>
<evidence type="ECO:0000313" key="3">
    <source>
        <dbReference type="Proteomes" id="UP000076727"/>
    </source>
</evidence>
<dbReference type="Proteomes" id="UP000076727">
    <property type="component" value="Unassembled WGS sequence"/>
</dbReference>
<sequence>MQSRGLWLVLRSLVVCTPAALAHVQNLDFFIATPIYLFTRYPTAALSKSYR</sequence>